<dbReference type="CDD" id="cd00084">
    <property type="entry name" value="HMG-box_SF"/>
    <property type="match status" value="1"/>
</dbReference>
<evidence type="ECO:0000313" key="1">
    <source>
        <dbReference type="EMBL" id="CAG8806113.1"/>
    </source>
</evidence>
<accession>A0A9N9PBY8</accession>
<dbReference type="Proteomes" id="UP000789405">
    <property type="component" value="Unassembled WGS sequence"/>
</dbReference>
<reference evidence="1" key="1">
    <citation type="submission" date="2021-06" db="EMBL/GenBank/DDBJ databases">
        <authorList>
            <person name="Kallberg Y."/>
            <person name="Tangrot J."/>
            <person name="Rosling A."/>
        </authorList>
    </citation>
    <scope>NUCLEOTIDE SEQUENCE</scope>
    <source>
        <strain evidence="1">MA453B</strain>
    </source>
</reference>
<gene>
    <name evidence="1" type="ORF">DERYTH_LOCUS24405</name>
</gene>
<dbReference type="OrthoDB" id="667577at2759"/>
<feature type="non-terminal residue" evidence="1">
    <location>
        <position position="1"/>
    </location>
</feature>
<name>A0A9N9PBY8_9GLOM</name>
<protein>
    <submittedName>
        <fullName evidence="1">10307_t:CDS:1</fullName>
    </submittedName>
</protein>
<dbReference type="InterPro" id="IPR036910">
    <property type="entry name" value="HMG_box_dom_sf"/>
</dbReference>
<organism evidence="1 2">
    <name type="scientific">Dentiscutata erythropus</name>
    <dbReference type="NCBI Taxonomy" id="1348616"/>
    <lineage>
        <taxon>Eukaryota</taxon>
        <taxon>Fungi</taxon>
        <taxon>Fungi incertae sedis</taxon>
        <taxon>Mucoromycota</taxon>
        <taxon>Glomeromycotina</taxon>
        <taxon>Glomeromycetes</taxon>
        <taxon>Diversisporales</taxon>
        <taxon>Gigasporaceae</taxon>
        <taxon>Dentiscutata</taxon>
    </lineage>
</organism>
<dbReference type="SUPFAM" id="SSF47095">
    <property type="entry name" value="HMG-box"/>
    <property type="match status" value="1"/>
</dbReference>
<keyword evidence="2" id="KW-1185">Reference proteome</keyword>
<comment type="caution">
    <text evidence="1">The sequence shown here is derived from an EMBL/GenBank/DDBJ whole genome shotgun (WGS) entry which is preliminary data.</text>
</comment>
<dbReference type="EMBL" id="CAJVPY010040862">
    <property type="protein sequence ID" value="CAG8806113.1"/>
    <property type="molecule type" value="Genomic_DNA"/>
</dbReference>
<evidence type="ECO:0000313" key="2">
    <source>
        <dbReference type="Proteomes" id="UP000789405"/>
    </source>
</evidence>
<sequence>FMKFNLPIVKKNNPELNHNDAFKLVASMWKDSINNPKNDFSKFL</sequence>
<proteinExistence type="predicted"/>
<dbReference type="AlphaFoldDB" id="A0A9N9PBY8"/>